<gene>
    <name evidence="2" type="ORF">HKW67_20315</name>
</gene>
<dbReference type="PRINTS" id="PR00111">
    <property type="entry name" value="ABHYDROLASE"/>
</dbReference>
<dbReference type="Proteomes" id="UP000500938">
    <property type="component" value="Chromosome"/>
</dbReference>
<dbReference type="InterPro" id="IPR029058">
    <property type="entry name" value="AB_hydrolase_fold"/>
</dbReference>
<name>A0A6M4IVR6_9BACT</name>
<evidence type="ECO:0000313" key="2">
    <source>
        <dbReference type="EMBL" id="QJR37697.1"/>
    </source>
</evidence>
<dbReference type="EMBL" id="CP053085">
    <property type="protein sequence ID" value="QJR37697.1"/>
    <property type="molecule type" value="Genomic_DNA"/>
</dbReference>
<dbReference type="SUPFAM" id="SSF53474">
    <property type="entry name" value="alpha/beta-Hydrolases"/>
    <property type="match status" value="1"/>
</dbReference>
<feature type="domain" description="AB hydrolase-1" evidence="1">
    <location>
        <begin position="38"/>
        <end position="249"/>
    </location>
</feature>
<keyword evidence="2" id="KW-0378">Hydrolase</keyword>
<evidence type="ECO:0000313" key="3">
    <source>
        <dbReference type="Proteomes" id="UP000500938"/>
    </source>
</evidence>
<dbReference type="PANTHER" id="PTHR43689">
    <property type="entry name" value="HYDROLASE"/>
    <property type="match status" value="1"/>
</dbReference>
<dbReference type="InterPro" id="IPR000073">
    <property type="entry name" value="AB_hydrolase_1"/>
</dbReference>
<dbReference type="Pfam" id="PF00561">
    <property type="entry name" value="Abhydrolase_1"/>
    <property type="match status" value="1"/>
</dbReference>
<keyword evidence="3" id="KW-1185">Reference proteome</keyword>
<dbReference type="RefSeq" id="WP_171227132.1">
    <property type="nucleotide sequence ID" value="NZ_CP053085.1"/>
</dbReference>
<dbReference type="KEGG" id="ggr:HKW67_20315"/>
<dbReference type="Gene3D" id="3.40.50.1820">
    <property type="entry name" value="alpha/beta hydrolase"/>
    <property type="match status" value="1"/>
</dbReference>
<organism evidence="2 3">
    <name type="scientific">Gemmatimonas groenlandica</name>
    <dbReference type="NCBI Taxonomy" id="2732249"/>
    <lineage>
        <taxon>Bacteria</taxon>
        <taxon>Pseudomonadati</taxon>
        <taxon>Gemmatimonadota</taxon>
        <taxon>Gemmatimonadia</taxon>
        <taxon>Gemmatimonadales</taxon>
        <taxon>Gemmatimonadaceae</taxon>
        <taxon>Gemmatimonas</taxon>
    </lineage>
</organism>
<evidence type="ECO:0000259" key="1">
    <source>
        <dbReference type="Pfam" id="PF00561"/>
    </source>
</evidence>
<protein>
    <submittedName>
        <fullName evidence="2">Alpha/beta hydrolase</fullName>
    </submittedName>
</protein>
<sequence length="264" mass="29909">MRTDEEHVTLREHHVPVPGGQLFVREWIPRHVIDGAAPLVLLHDSLGSVELWREFPVRLARTVRRRVIAYDRLGFGRSSSRREPPSLRFIEEEAELYFPAVRRALGFTNFSLFGHSVGGGMSIVIAATMPDVCERLVSESAQSFLEAHTLDGIRAAKRQFENPAYFAKLSRFHGDKAQWVLDAWTETWTSPAFADWSLDPYLTLVRCPTLVIHGDADEFGSVEFPRRIARGVQGVSQLEIIEGCGHVPHREQPDRILSLVTEFL</sequence>
<dbReference type="AlphaFoldDB" id="A0A6M4IVR6"/>
<dbReference type="PANTHER" id="PTHR43689:SF8">
    <property type="entry name" value="ALPHA_BETA-HYDROLASES SUPERFAMILY PROTEIN"/>
    <property type="match status" value="1"/>
</dbReference>
<reference evidence="2 3" key="1">
    <citation type="submission" date="2020-05" db="EMBL/GenBank/DDBJ databases">
        <title>Complete genome sequence of Gemmatimonas greenlandica TET16.</title>
        <authorList>
            <person name="Zeng Y."/>
        </authorList>
    </citation>
    <scope>NUCLEOTIDE SEQUENCE [LARGE SCALE GENOMIC DNA]</scope>
    <source>
        <strain evidence="2 3">TET16</strain>
    </source>
</reference>
<accession>A0A6M4IVR6</accession>
<proteinExistence type="predicted"/>
<dbReference type="GO" id="GO:0016787">
    <property type="term" value="F:hydrolase activity"/>
    <property type="evidence" value="ECO:0007669"/>
    <property type="project" value="UniProtKB-KW"/>
</dbReference>